<feature type="compositionally biased region" description="Acidic residues" evidence="1">
    <location>
        <begin position="193"/>
        <end position="221"/>
    </location>
</feature>
<proteinExistence type="predicted"/>
<reference evidence="3" key="1">
    <citation type="submission" date="2014-02" db="EMBL/GenBank/DDBJ databases">
        <authorList>
            <person name="Genoscope - CEA"/>
        </authorList>
    </citation>
    <scope>NUCLEOTIDE SEQUENCE</scope>
    <source>
        <strain evidence="3">LS3</strain>
    </source>
</reference>
<dbReference type="EMBL" id="HG937692">
    <property type="protein sequence ID" value="CDP36141.1"/>
    <property type="molecule type" value="Genomic_DNA"/>
</dbReference>
<feature type="compositionally biased region" description="Basic and acidic residues" evidence="1">
    <location>
        <begin position="62"/>
        <end position="87"/>
    </location>
</feature>
<dbReference type="AlphaFoldDB" id="A0A060TAC8"/>
<reference evidence="3" key="2">
    <citation type="submission" date="2014-06" db="EMBL/GenBank/DDBJ databases">
        <title>The complete genome of Blastobotrys (Arxula) adeninivorans LS3 - a yeast of biotechnological interest.</title>
        <authorList>
            <person name="Kunze G."/>
            <person name="Gaillardin C."/>
            <person name="Czernicka M."/>
            <person name="Durrens P."/>
            <person name="Martin T."/>
            <person name="Boer E."/>
            <person name="Gabaldon T."/>
            <person name="Cruz J."/>
            <person name="Talla E."/>
            <person name="Marck C."/>
            <person name="Goffeau A."/>
            <person name="Barbe V."/>
            <person name="Baret P."/>
            <person name="Baronian K."/>
            <person name="Beier S."/>
            <person name="Bleykasten C."/>
            <person name="Bode R."/>
            <person name="Casaregola S."/>
            <person name="Despons L."/>
            <person name="Fairhead C."/>
            <person name="Giersberg M."/>
            <person name="Gierski P."/>
            <person name="Hahnel U."/>
            <person name="Hartmann A."/>
            <person name="Jankowska D."/>
            <person name="Jubin C."/>
            <person name="Jung P."/>
            <person name="Lafontaine I."/>
            <person name="Leh-Louis V."/>
            <person name="Lemaire M."/>
            <person name="Marcet-Houben M."/>
            <person name="Mascher M."/>
            <person name="Morel G."/>
            <person name="Richard G.-F."/>
            <person name="Riechen J."/>
            <person name="Sacerdot C."/>
            <person name="Sarkar A."/>
            <person name="Savel G."/>
            <person name="Schacherer J."/>
            <person name="Sherman D."/>
            <person name="Straub M.-L."/>
            <person name="Stein N."/>
            <person name="Thierry A."/>
            <person name="Trautwein-Schult A."/>
            <person name="Westhof E."/>
            <person name="Worch S."/>
            <person name="Dujon B."/>
            <person name="Souciet J.-L."/>
            <person name="Wincker P."/>
            <person name="Scholz U."/>
            <person name="Neuveglise N."/>
        </authorList>
    </citation>
    <scope>NUCLEOTIDE SEQUENCE</scope>
    <source>
        <strain evidence="3">LS3</strain>
    </source>
</reference>
<dbReference type="InterPro" id="IPR048743">
    <property type="entry name" value="AME1"/>
</dbReference>
<sequence>MLPSRKAAREARVRGAGTRRVRATPLTISIESPKDDKGYVASKGKRRRTSQLPGVPEQPEQDQDKDQEREQERERERERERDQRESELDQQSEPLEQNFPPEILEENVQISPEVAVLEEPEEQVGQRESEPEELNSFMNENETAFEDLEASILSEPGRSAQDEDSDSDLEDLNEPELIGNNSALLSPTPGASEEPETQPQEFDEPREPEEADEPEEPEEPEQAAQELPVARASSQRTKKPPEARVKRQKVHPSRAISTTSTSSTGTNRKVNAVDMISTTCIPILESLIDSNEEPRLTNALQAYRDLIKERFFELSDKIDASIGLRSTLNRTSARLNSLRNELLTVREKRLQCHQQMEKIRQDHKQHKQYTSELRQIEALRTDLQGLKELAQGSAQDTQSSTNDSYSDEASIDSLMVNLAQLEPVISNWGALERLRALRMKLTRMDQALQNHSQD</sequence>
<organism evidence="3">
    <name type="scientific">Blastobotrys adeninivorans</name>
    <name type="common">Yeast</name>
    <name type="synonym">Arxula adeninivorans</name>
    <dbReference type="NCBI Taxonomy" id="409370"/>
    <lineage>
        <taxon>Eukaryota</taxon>
        <taxon>Fungi</taxon>
        <taxon>Dikarya</taxon>
        <taxon>Ascomycota</taxon>
        <taxon>Saccharomycotina</taxon>
        <taxon>Dipodascomycetes</taxon>
        <taxon>Dipodascales</taxon>
        <taxon>Trichomonascaceae</taxon>
        <taxon>Blastobotrys</taxon>
    </lineage>
</organism>
<name>A0A060TAC8_BLAAD</name>
<protein>
    <submittedName>
        <fullName evidence="3">ARAD1B06226p</fullName>
    </submittedName>
</protein>
<feature type="domain" description="Inner kinetochore subunit AME1" evidence="2">
    <location>
        <begin position="267"/>
        <end position="443"/>
    </location>
</feature>
<gene>
    <name evidence="3" type="ORF">GNLVRS02_ARAD1B06226g</name>
</gene>
<feature type="compositionally biased region" description="Acidic residues" evidence="1">
    <location>
        <begin position="162"/>
        <end position="174"/>
    </location>
</feature>
<feature type="region of interest" description="Disordered" evidence="1">
    <location>
        <begin position="1"/>
        <end position="270"/>
    </location>
</feature>
<evidence type="ECO:0000256" key="1">
    <source>
        <dbReference type="SAM" id="MobiDB-lite"/>
    </source>
</evidence>
<evidence type="ECO:0000259" key="2">
    <source>
        <dbReference type="Pfam" id="PF20994"/>
    </source>
</evidence>
<evidence type="ECO:0000313" key="3">
    <source>
        <dbReference type="EMBL" id="CDP36141.1"/>
    </source>
</evidence>
<dbReference type="Pfam" id="PF20994">
    <property type="entry name" value="CENPU"/>
    <property type="match status" value="1"/>
</dbReference>
<accession>A0A060TAC8</accession>